<keyword evidence="4" id="KW-1185">Reference proteome</keyword>
<keyword evidence="3" id="KW-0732">Signal</keyword>
<proteinExistence type="predicted"/>
<feature type="chain" id="PRO_5040375787" evidence="3">
    <location>
        <begin position="24"/>
        <end position="373"/>
    </location>
</feature>
<keyword evidence="2" id="KW-0812">Transmembrane</keyword>
<feature type="transmembrane region" description="Helical" evidence="2">
    <location>
        <begin position="256"/>
        <end position="279"/>
    </location>
</feature>
<dbReference type="RefSeq" id="XP_011301407.1">
    <property type="nucleotide sequence ID" value="XM_011303105.1"/>
</dbReference>
<sequence>MPDRSRSLIAPVLILLMGMGVGSMETTLPPMGSTGSTSWIGSTTPGVEGRSEEIFEISDISTQIPKVYPVYPEYRTNTEKPVKGSAKDSYLDALEYSHTKKQRDGVIRMEKPKGVKLIRRNYEGPIYRPATEYGVPGGLFSPGKNPRIAYGPTPEPFIPTPSSSYSLPVQNFVKFGEQNPYGSGVQSQSHYGPPAGSYGPPGVTSGAPASYGTPQLSQQGWSGYALPEIPQLPALPSFDIAWPLAIKLNAFTIAKIILKLVIFKLIVKFIAIICLLMFIPKLEMKSDKDDMDDDEGRKLVTYDSAMLRINALTAVVHDAIDKYQGADNHSEECRSITCRVKRLLGAGDTWRDYVRTFNSYVAEEKEDTNDMKT</sequence>
<accession>A0A9R1TZ89</accession>
<organism evidence="4 5">
    <name type="scientific">Fopius arisanus</name>
    <dbReference type="NCBI Taxonomy" id="64838"/>
    <lineage>
        <taxon>Eukaryota</taxon>
        <taxon>Metazoa</taxon>
        <taxon>Ecdysozoa</taxon>
        <taxon>Arthropoda</taxon>
        <taxon>Hexapoda</taxon>
        <taxon>Insecta</taxon>
        <taxon>Pterygota</taxon>
        <taxon>Neoptera</taxon>
        <taxon>Endopterygota</taxon>
        <taxon>Hymenoptera</taxon>
        <taxon>Apocrita</taxon>
        <taxon>Ichneumonoidea</taxon>
        <taxon>Braconidae</taxon>
        <taxon>Opiinae</taxon>
        <taxon>Fopius</taxon>
    </lineage>
</organism>
<gene>
    <name evidence="5" type="primary">LOC105265556</name>
</gene>
<feature type="compositionally biased region" description="Low complexity" evidence="1">
    <location>
        <begin position="191"/>
        <end position="202"/>
    </location>
</feature>
<dbReference type="AlphaFoldDB" id="A0A9R1TZ89"/>
<feature type="signal peptide" evidence="3">
    <location>
        <begin position="1"/>
        <end position="23"/>
    </location>
</feature>
<reference evidence="5" key="1">
    <citation type="submission" date="2025-08" db="UniProtKB">
        <authorList>
            <consortium name="RefSeq"/>
        </authorList>
    </citation>
    <scope>IDENTIFICATION</scope>
    <source>
        <strain evidence="5">USDA-PBARC FA_bdor</strain>
        <tissue evidence="5">Whole organism</tissue>
    </source>
</reference>
<keyword evidence="2" id="KW-1133">Transmembrane helix</keyword>
<name>A0A9R1TZ89_9HYME</name>
<dbReference type="OrthoDB" id="8122776at2759"/>
<dbReference type="Proteomes" id="UP000694866">
    <property type="component" value="Unplaced"/>
</dbReference>
<evidence type="ECO:0000256" key="3">
    <source>
        <dbReference type="SAM" id="SignalP"/>
    </source>
</evidence>
<evidence type="ECO:0000256" key="1">
    <source>
        <dbReference type="SAM" id="MobiDB-lite"/>
    </source>
</evidence>
<evidence type="ECO:0000313" key="5">
    <source>
        <dbReference type="RefSeq" id="XP_011301407.1"/>
    </source>
</evidence>
<dbReference type="KEGG" id="fas:105265556"/>
<evidence type="ECO:0000256" key="2">
    <source>
        <dbReference type="SAM" id="Phobius"/>
    </source>
</evidence>
<keyword evidence="2" id="KW-0472">Membrane</keyword>
<feature type="region of interest" description="Disordered" evidence="1">
    <location>
        <begin position="183"/>
        <end position="210"/>
    </location>
</feature>
<dbReference type="GeneID" id="105265556"/>
<evidence type="ECO:0000313" key="4">
    <source>
        <dbReference type="Proteomes" id="UP000694866"/>
    </source>
</evidence>
<protein>
    <submittedName>
        <fullName evidence="5">Uncharacterized protein</fullName>
    </submittedName>
</protein>